<evidence type="ECO:0000256" key="5">
    <source>
        <dbReference type="SAM" id="MobiDB-lite"/>
    </source>
</evidence>
<dbReference type="GO" id="GO:0006406">
    <property type="term" value="P:mRNA export from nucleus"/>
    <property type="evidence" value="ECO:0007669"/>
    <property type="project" value="TreeGrafter"/>
</dbReference>
<evidence type="ECO:0000256" key="4">
    <source>
        <dbReference type="SAM" id="Coils"/>
    </source>
</evidence>
<evidence type="ECO:0000313" key="7">
    <source>
        <dbReference type="Proteomes" id="UP001152888"/>
    </source>
</evidence>
<reference evidence="6" key="1">
    <citation type="submission" date="2022-03" db="EMBL/GenBank/DDBJ databases">
        <authorList>
            <person name="Sayadi A."/>
        </authorList>
    </citation>
    <scope>NUCLEOTIDE SEQUENCE</scope>
</reference>
<dbReference type="PANTHER" id="PTHR13375:SF3">
    <property type="entry name" value="THO COMPLEX SUBUNIT 5 HOMOLOG"/>
    <property type="match status" value="1"/>
</dbReference>
<organism evidence="6 7">
    <name type="scientific">Acanthoscelides obtectus</name>
    <name type="common">Bean weevil</name>
    <name type="synonym">Bruchus obtectus</name>
    <dbReference type="NCBI Taxonomy" id="200917"/>
    <lineage>
        <taxon>Eukaryota</taxon>
        <taxon>Metazoa</taxon>
        <taxon>Ecdysozoa</taxon>
        <taxon>Arthropoda</taxon>
        <taxon>Hexapoda</taxon>
        <taxon>Insecta</taxon>
        <taxon>Pterygota</taxon>
        <taxon>Neoptera</taxon>
        <taxon>Endopterygota</taxon>
        <taxon>Coleoptera</taxon>
        <taxon>Polyphaga</taxon>
        <taxon>Cucujiformia</taxon>
        <taxon>Chrysomeloidea</taxon>
        <taxon>Chrysomelidae</taxon>
        <taxon>Bruchinae</taxon>
        <taxon>Bruchini</taxon>
        <taxon>Acanthoscelides</taxon>
    </lineage>
</organism>
<gene>
    <name evidence="6" type="ORF">ACAOBT_LOCUS9153</name>
</gene>
<comment type="subcellular location">
    <subcellularLocation>
        <location evidence="1">Nucleus</location>
    </subcellularLocation>
</comment>
<keyword evidence="3" id="KW-0539">Nucleus</keyword>
<evidence type="ECO:0000256" key="3">
    <source>
        <dbReference type="ARBA" id="ARBA00023242"/>
    </source>
</evidence>
<evidence type="ECO:0000256" key="1">
    <source>
        <dbReference type="ARBA" id="ARBA00004123"/>
    </source>
</evidence>
<dbReference type="OrthoDB" id="20582at2759"/>
<dbReference type="PANTHER" id="PTHR13375">
    <property type="entry name" value="FMS INTERACTING PROTEIN"/>
    <property type="match status" value="1"/>
</dbReference>
<dbReference type="GO" id="GO:0003729">
    <property type="term" value="F:mRNA binding"/>
    <property type="evidence" value="ECO:0007669"/>
    <property type="project" value="TreeGrafter"/>
</dbReference>
<evidence type="ECO:0000256" key="2">
    <source>
        <dbReference type="ARBA" id="ARBA00008044"/>
    </source>
</evidence>
<keyword evidence="4" id="KW-0175">Coiled coil</keyword>
<name>A0A9P0P9I2_ACAOB</name>
<accession>A0A9P0P9I2</accession>
<comment type="similarity">
    <text evidence="2">Belongs to the THOC5 family.</text>
</comment>
<comment type="caution">
    <text evidence="6">The sequence shown here is derived from an EMBL/GenBank/DDBJ whole genome shotgun (WGS) entry which is preliminary data.</text>
</comment>
<dbReference type="Proteomes" id="UP001152888">
    <property type="component" value="Unassembled WGS sequence"/>
</dbReference>
<evidence type="ECO:0000313" key="6">
    <source>
        <dbReference type="EMBL" id="CAH1970870.1"/>
    </source>
</evidence>
<dbReference type="EMBL" id="CAKOFQ010006778">
    <property type="protein sequence ID" value="CAH1970870.1"/>
    <property type="molecule type" value="Genomic_DNA"/>
</dbReference>
<protein>
    <recommendedName>
        <fullName evidence="8">THO complex subunit 5</fullName>
    </recommendedName>
</protein>
<dbReference type="Pfam" id="PF09766">
    <property type="entry name" value="FmiP_Thoc5"/>
    <property type="match status" value="1"/>
</dbReference>
<dbReference type="InterPro" id="IPR019163">
    <property type="entry name" value="THO_Thoc5"/>
</dbReference>
<evidence type="ECO:0008006" key="8">
    <source>
        <dbReference type="Google" id="ProtNLM"/>
    </source>
</evidence>
<dbReference type="AlphaFoldDB" id="A0A9P0P9I2"/>
<feature type="coiled-coil region" evidence="4">
    <location>
        <begin position="197"/>
        <end position="224"/>
    </location>
</feature>
<proteinExistence type="inferred from homology"/>
<dbReference type="GO" id="GO:0000445">
    <property type="term" value="C:THO complex part of transcription export complex"/>
    <property type="evidence" value="ECO:0007669"/>
    <property type="project" value="TreeGrafter"/>
</dbReference>
<feature type="compositionally biased region" description="Basic and acidic residues" evidence="5">
    <location>
        <begin position="14"/>
        <end position="24"/>
    </location>
</feature>
<keyword evidence="7" id="KW-1185">Reference proteome</keyword>
<sequence length="716" mass="82742">MVKDSNPSLKKKRKVDDSEKETETDLYKRVVEFEEKEAVNHKNSQDAKMFFDLCQDIRESIQRIHAHKKNASSKESVLKELQFDIFVKLCIIKKLNRIDKLKHVVERETLAVEKQKCDSIKLNYQNLVYELQHLVGEIKKCLAFKSKDEDIELVPFEEFMKDAPKALTEKFIEYNPGDPEQAHSLRLTRLEWELTQRKNLAQLCKSLVEEKQKLEEDLIEHREKLSALGPLLENVVKATHPLQEHLQISEHERRVEHHLAPLLPEPLYIFYVHIAAYRSVHNINLEVEVLGDATDAEQWKEAAELSDILNEEESEQEADAQEIEEVIKPKKRRHRKSAVQEVEEVDPLEEKKKKLLKTHPLSIQVTAAIDQHFSLVMQLRYYDKLKIITVSSDVKIPSDVTANTAREILCGESVLSGLTDDDDDGRESPNPAVSYQLKRAGFSCFAQVVNEIGHPYRWAQRVCGTDFLTKQIMQHKQAVVFYYIALFLRPLDNVSNRSESLTNDSKIANSNVETVVKSLFKSLKARYDLAKQMQMLEQNKVSEVPTSLDLPPIVGSFPSKWSSATYHQFCQAEFTQHQLEEELVSSSDMFYSLRVSRDNAVLDAFVVIRKNYPVVPPLFALSVNYEKKKHHFLNCEDIRDIERTINTSWAITSGKESSWLLAAQVTNLCACLDMFLETTFPAKFSQKTSFIWSSCGRNRRRPYKYKKMGTGLFTQY</sequence>
<feature type="region of interest" description="Disordered" evidence="5">
    <location>
        <begin position="1"/>
        <end position="24"/>
    </location>
</feature>